<name>A0A158QZS3_NIPBR</name>
<feature type="domain" description="BTB" evidence="2">
    <location>
        <begin position="54"/>
        <end position="124"/>
    </location>
</feature>
<accession>A0A158QZS3</accession>
<sequence>MDVAGPSNSGEGLPSGNLRNRDRESFVDEELPYTPEEHALITFKYIADESQRHLDLIFEDGDQVIARANRLLVAAFSSKIEKALLNAQVGEVTLDVDLASVGIPNEALVQVLDFVYTGSCQYSEQLLRAAKFLECNSLEELLNSTKEEGYDLHDEWHEIRFLEQLARFRKEAKFLDCSIVTERHAVVRCHRLVMCAHSTHMETALTGSLNSGTVTLRIDSNNVHISTMLRLTGFDLSMNRLVEVIDHCMRKIADEEEEDTGRYGALDVDFSSPLEENAAGDHAVAQDFLPTNRMDSGKLNDNPLNSCPEDITAQAADDYDSIYEEFVMGPRRGRRTAVRMHRNRYQPLIVRGSTMVSVSDGNNGKETVPAVTMSFMQESERRSSTVDSFGYGLPEIIGASDVTVPLVVGDQRWINVSSDDILTIGA</sequence>
<organism evidence="5">
    <name type="scientific">Nippostrongylus brasiliensis</name>
    <name type="common">Rat hookworm</name>
    <dbReference type="NCBI Taxonomy" id="27835"/>
    <lineage>
        <taxon>Eukaryota</taxon>
        <taxon>Metazoa</taxon>
        <taxon>Ecdysozoa</taxon>
        <taxon>Nematoda</taxon>
        <taxon>Chromadorea</taxon>
        <taxon>Rhabditida</taxon>
        <taxon>Rhabditina</taxon>
        <taxon>Rhabditomorpha</taxon>
        <taxon>Strongyloidea</taxon>
        <taxon>Heligmosomidae</taxon>
        <taxon>Nippostrongylus</taxon>
    </lineage>
</organism>
<proteinExistence type="predicted"/>
<dbReference type="AlphaFoldDB" id="A0A158QZS3"/>
<feature type="region of interest" description="Disordered" evidence="1">
    <location>
        <begin position="1"/>
        <end position="21"/>
    </location>
</feature>
<keyword evidence="4" id="KW-1185">Reference proteome</keyword>
<dbReference type="STRING" id="27835.A0A158QZS3"/>
<evidence type="ECO:0000259" key="2">
    <source>
        <dbReference type="PROSITE" id="PS50097"/>
    </source>
</evidence>
<protein>
    <submittedName>
        <fullName evidence="5">BTB domain-containing protein</fullName>
    </submittedName>
</protein>
<dbReference type="WBParaSite" id="NBR_0001059701-mRNA-1">
    <property type="protein sequence ID" value="NBR_0001059701-mRNA-1"/>
    <property type="gene ID" value="NBR_0001059701"/>
</dbReference>
<evidence type="ECO:0000256" key="1">
    <source>
        <dbReference type="SAM" id="MobiDB-lite"/>
    </source>
</evidence>
<dbReference type="EMBL" id="UYSL01020349">
    <property type="protein sequence ID" value="VDL74187.1"/>
    <property type="molecule type" value="Genomic_DNA"/>
</dbReference>
<evidence type="ECO:0000313" key="4">
    <source>
        <dbReference type="Proteomes" id="UP000271162"/>
    </source>
</evidence>
<dbReference type="Proteomes" id="UP000271162">
    <property type="component" value="Unassembled WGS sequence"/>
</dbReference>
<dbReference type="CDD" id="cd18186">
    <property type="entry name" value="BTB_POZ_ZBTB_KLHL-like"/>
    <property type="match status" value="1"/>
</dbReference>
<dbReference type="OMA" id="LEAPYKC"/>
<feature type="compositionally biased region" description="Polar residues" evidence="1">
    <location>
        <begin position="1"/>
        <end position="10"/>
    </location>
</feature>
<dbReference type="InterPro" id="IPR000210">
    <property type="entry name" value="BTB/POZ_dom"/>
</dbReference>
<gene>
    <name evidence="3" type="ORF">NBR_LOCUS10598</name>
</gene>
<reference evidence="3 4" key="2">
    <citation type="submission" date="2018-11" db="EMBL/GenBank/DDBJ databases">
        <authorList>
            <consortium name="Pathogen Informatics"/>
        </authorList>
    </citation>
    <scope>NUCLEOTIDE SEQUENCE [LARGE SCALE GENOMIC DNA]</scope>
</reference>
<reference evidence="5" key="1">
    <citation type="submission" date="2016-04" db="UniProtKB">
        <authorList>
            <consortium name="WormBaseParasite"/>
        </authorList>
    </citation>
    <scope>IDENTIFICATION</scope>
</reference>
<dbReference type="Gene3D" id="3.30.710.10">
    <property type="entry name" value="Potassium Channel Kv1.1, Chain A"/>
    <property type="match status" value="2"/>
</dbReference>
<dbReference type="SUPFAM" id="SSF54695">
    <property type="entry name" value="POZ domain"/>
    <property type="match status" value="2"/>
</dbReference>
<evidence type="ECO:0000313" key="3">
    <source>
        <dbReference type="EMBL" id="VDL74187.1"/>
    </source>
</evidence>
<evidence type="ECO:0000313" key="5">
    <source>
        <dbReference type="WBParaSite" id="NBR_0001059701-mRNA-1"/>
    </source>
</evidence>
<dbReference type="InterPro" id="IPR011333">
    <property type="entry name" value="SKP1/BTB/POZ_sf"/>
</dbReference>
<dbReference type="Pfam" id="PF00651">
    <property type="entry name" value="BTB"/>
    <property type="match status" value="2"/>
</dbReference>
<dbReference type="PROSITE" id="PS50097">
    <property type="entry name" value="BTB"/>
    <property type="match status" value="1"/>
</dbReference>